<protein>
    <submittedName>
        <fullName evidence="10">Fucolectin-like</fullName>
    </submittedName>
</protein>
<dbReference type="InterPro" id="IPR008979">
    <property type="entry name" value="Galactose-bd-like_sf"/>
</dbReference>
<dbReference type="InterPro" id="IPR006585">
    <property type="entry name" value="FTP1"/>
</dbReference>
<evidence type="ECO:0000256" key="1">
    <source>
        <dbReference type="ARBA" id="ARBA00002219"/>
    </source>
</evidence>
<dbReference type="Proteomes" id="UP000694888">
    <property type="component" value="Unplaced"/>
</dbReference>
<evidence type="ECO:0000256" key="3">
    <source>
        <dbReference type="ARBA" id="ARBA00011233"/>
    </source>
</evidence>
<dbReference type="SUPFAM" id="SSF49785">
    <property type="entry name" value="Galactose-binding domain-like"/>
    <property type="match status" value="1"/>
</dbReference>
<organism evidence="9 10">
    <name type="scientific">Aplysia californica</name>
    <name type="common">California sea hare</name>
    <dbReference type="NCBI Taxonomy" id="6500"/>
    <lineage>
        <taxon>Eukaryota</taxon>
        <taxon>Metazoa</taxon>
        <taxon>Spiralia</taxon>
        <taxon>Lophotrochozoa</taxon>
        <taxon>Mollusca</taxon>
        <taxon>Gastropoda</taxon>
        <taxon>Heterobranchia</taxon>
        <taxon>Euthyneura</taxon>
        <taxon>Tectipleura</taxon>
        <taxon>Aplysiida</taxon>
        <taxon>Aplysioidea</taxon>
        <taxon>Aplysiidae</taxon>
        <taxon>Aplysia</taxon>
    </lineage>
</organism>
<name>A0ABM0JUW6_APLCA</name>
<dbReference type="RefSeq" id="XP_005102072.1">
    <property type="nucleotide sequence ID" value="XM_005102015.3"/>
</dbReference>
<evidence type="ECO:0000256" key="5">
    <source>
        <dbReference type="ARBA" id="ARBA00022734"/>
    </source>
</evidence>
<feature type="domain" description="Fucolectin tachylectin-4 pentraxin-1" evidence="8">
    <location>
        <begin position="31"/>
        <end position="191"/>
    </location>
</feature>
<dbReference type="GeneID" id="101861054"/>
<evidence type="ECO:0000256" key="7">
    <source>
        <dbReference type="ARBA" id="ARBA00023157"/>
    </source>
</evidence>
<reference evidence="10" key="1">
    <citation type="submission" date="2025-08" db="UniProtKB">
        <authorList>
            <consortium name="RefSeq"/>
        </authorList>
    </citation>
    <scope>IDENTIFICATION</scope>
</reference>
<evidence type="ECO:0000313" key="10">
    <source>
        <dbReference type="RefSeq" id="XP_005102072.1"/>
    </source>
</evidence>
<evidence type="ECO:0000256" key="4">
    <source>
        <dbReference type="ARBA" id="ARBA00022723"/>
    </source>
</evidence>
<keyword evidence="4" id="KW-0479">Metal-binding</keyword>
<evidence type="ECO:0000256" key="6">
    <source>
        <dbReference type="ARBA" id="ARBA00022837"/>
    </source>
</evidence>
<evidence type="ECO:0000313" key="9">
    <source>
        <dbReference type="Proteomes" id="UP000694888"/>
    </source>
</evidence>
<keyword evidence="7" id="KW-1015">Disulfide bond</keyword>
<dbReference type="PANTHER" id="PTHR45713:SF6">
    <property type="entry name" value="F5_8 TYPE C DOMAIN-CONTAINING PROTEIN"/>
    <property type="match status" value="1"/>
</dbReference>
<evidence type="ECO:0000259" key="8">
    <source>
        <dbReference type="SMART" id="SM00607"/>
    </source>
</evidence>
<dbReference type="Pfam" id="PF22633">
    <property type="entry name" value="F5_F8_type_C_2"/>
    <property type="match status" value="1"/>
</dbReference>
<proteinExistence type="inferred from homology"/>
<keyword evidence="9" id="KW-1185">Reference proteome</keyword>
<sequence length="247" mass="27595">MTWKPICFNKVHVTGILVFCFLSCVLSVNNRVNVALNKPAEQSGLLENAKFPNGSAFRAVDGDKDPEYKHGSCAHTTLKGAQKVPAWWMVDLQKQFQVHAINISNRNVYSERMQNFSVYVKRDNPMSDSEFPKESRLGELCLHRQLVIAASTTELLSCSSPVTGRYVTVYKFGFGPLVMCELEVLAEAAAEAGENRPAGMHYLNIKRRMKSLQSPFIFKSGLRSLLDCAATCSKEKEQRAFTGFTIS</sequence>
<keyword evidence="6" id="KW-0106">Calcium</keyword>
<dbReference type="PANTHER" id="PTHR45713">
    <property type="entry name" value="FTP DOMAIN-CONTAINING PROTEIN"/>
    <property type="match status" value="1"/>
</dbReference>
<evidence type="ECO:0000256" key="2">
    <source>
        <dbReference type="ARBA" id="ARBA00010147"/>
    </source>
</evidence>
<gene>
    <name evidence="10" type="primary">LOC101861054</name>
</gene>
<keyword evidence="5" id="KW-0430">Lectin</keyword>
<comment type="subunit">
    <text evidence="3">Homotrimer.</text>
</comment>
<accession>A0ABM0JUW6</accession>
<dbReference type="InterPro" id="IPR051941">
    <property type="entry name" value="BG_Antigen-Binding_Lectin"/>
</dbReference>
<dbReference type="SMART" id="SM00607">
    <property type="entry name" value="FTP"/>
    <property type="match status" value="1"/>
</dbReference>
<comment type="similarity">
    <text evidence="2">Belongs to the fucolectin family.</text>
</comment>
<comment type="function">
    <text evidence="1">Acts as a defensive agent. Recognizes blood group fucosylated oligosaccharides including A, B, H and Lewis B-type antigens. Does not recognize Lewis A antigen and has low affinity for monovalent haptens.</text>
</comment>
<dbReference type="Gene3D" id="2.60.120.260">
    <property type="entry name" value="Galactose-binding domain-like"/>
    <property type="match status" value="1"/>
</dbReference>